<reference evidence="4" key="1">
    <citation type="submission" date="2016-10" db="EMBL/GenBank/DDBJ databases">
        <authorList>
            <person name="Varghese N."/>
            <person name="Submissions S."/>
        </authorList>
    </citation>
    <scope>NUCLEOTIDE SEQUENCE [LARGE SCALE GENOMIC DNA]</scope>
    <source>
        <strain evidence="4">CGMCC 1.3431</strain>
    </source>
</reference>
<evidence type="ECO:0000313" key="4">
    <source>
        <dbReference type="Proteomes" id="UP000199150"/>
    </source>
</evidence>
<dbReference type="InterPro" id="IPR017592">
    <property type="entry name" value="Pilus_assmbl_Flp-typ_CpaB"/>
</dbReference>
<keyword evidence="1" id="KW-0472">Membrane</keyword>
<proteinExistence type="predicted"/>
<evidence type="ECO:0000259" key="2">
    <source>
        <dbReference type="SMART" id="SM00858"/>
    </source>
</evidence>
<dbReference type="CDD" id="cd11614">
    <property type="entry name" value="SAF_CpaB_FlgA_like"/>
    <property type="match status" value="1"/>
</dbReference>
<keyword evidence="4" id="KW-1185">Reference proteome</keyword>
<name>A0A1G4RVF5_9CAUL</name>
<dbReference type="RefSeq" id="WP_090647486.1">
    <property type="nucleotide sequence ID" value="NZ_CBCRYE010000001.1"/>
</dbReference>
<dbReference type="OrthoDB" id="163768at2"/>
<feature type="domain" description="SAF" evidence="2">
    <location>
        <begin position="44"/>
        <end position="111"/>
    </location>
</feature>
<gene>
    <name evidence="3" type="ORF">SAMN02927928_2111</name>
</gene>
<dbReference type="Pfam" id="PF16976">
    <property type="entry name" value="RcpC"/>
    <property type="match status" value="1"/>
</dbReference>
<dbReference type="InterPro" id="IPR031571">
    <property type="entry name" value="RcpC_dom"/>
</dbReference>
<evidence type="ECO:0000256" key="1">
    <source>
        <dbReference type="SAM" id="Phobius"/>
    </source>
</evidence>
<accession>A0A1G4RVF5</accession>
<dbReference type="NCBIfam" id="TIGR03177">
    <property type="entry name" value="pilus_cpaB"/>
    <property type="match status" value="1"/>
</dbReference>
<dbReference type="Pfam" id="PF08666">
    <property type="entry name" value="SAF"/>
    <property type="match status" value="1"/>
</dbReference>
<organism evidence="3 4">
    <name type="scientific">Asticcacaulis taihuensis</name>
    <dbReference type="NCBI Taxonomy" id="260084"/>
    <lineage>
        <taxon>Bacteria</taxon>
        <taxon>Pseudomonadati</taxon>
        <taxon>Pseudomonadota</taxon>
        <taxon>Alphaproteobacteria</taxon>
        <taxon>Caulobacterales</taxon>
        <taxon>Caulobacteraceae</taxon>
        <taxon>Asticcacaulis</taxon>
    </lineage>
</organism>
<keyword evidence="1" id="KW-0812">Transmembrane</keyword>
<dbReference type="AlphaFoldDB" id="A0A1G4RVF5"/>
<sequence>MNMRTVATFAIAILLGLIAVIVVRGLLLTKKPSGGEALAAANTTQVVVAAVPLARGAELKPAMLKIVSYPKDGVPANAFASVEQIAPQNGQPRIVIRDIAANEPVLPSKISGAGGKTNLSGELTPGMRAISVKSSDVAGVGGFVLPGDRVDILITRSIGSNNDTSSITQVLAENALVLGVDQTSDQETDKPVVAKAVTVEVSPDQAQAISLAQSVGEVTLALRSISDDAALTRKVTTIADLSGPRPAAVGRPRPVHVVRKAAGPSNSTEVRVTRGVDTAGYTVGTN</sequence>
<dbReference type="Proteomes" id="UP000199150">
    <property type="component" value="Unassembled WGS sequence"/>
</dbReference>
<dbReference type="EMBL" id="FMTS01000003">
    <property type="protein sequence ID" value="SCW60069.1"/>
    <property type="molecule type" value="Genomic_DNA"/>
</dbReference>
<protein>
    <submittedName>
        <fullName evidence="3">Pilus assembly protein CpaB</fullName>
    </submittedName>
</protein>
<dbReference type="SMART" id="SM00858">
    <property type="entry name" value="SAF"/>
    <property type="match status" value="1"/>
</dbReference>
<feature type="transmembrane region" description="Helical" evidence="1">
    <location>
        <begin position="6"/>
        <end position="27"/>
    </location>
</feature>
<evidence type="ECO:0000313" key="3">
    <source>
        <dbReference type="EMBL" id="SCW60069.1"/>
    </source>
</evidence>
<keyword evidence="1" id="KW-1133">Transmembrane helix</keyword>
<dbReference type="InterPro" id="IPR013974">
    <property type="entry name" value="SAF"/>
</dbReference>
<dbReference type="STRING" id="260084.SAMN02927928_2111"/>